<dbReference type="Proteomes" id="UP001189429">
    <property type="component" value="Unassembled WGS sequence"/>
</dbReference>
<protein>
    <submittedName>
        <fullName evidence="2">Uncharacterized protein</fullName>
    </submittedName>
</protein>
<dbReference type="EMBL" id="CAUYUJ010007003">
    <property type="protein sequence ID" value="CAK0819293.1"/>
    <property type="molecule type" value="Genomic_DNA"/>
</dbReference>
<evidence type="ECO:0000313" key="3">
    <source>
        <dbReference type="Proteomes" id="UP001189429"/>
    </source>
</evidence>
<feature type="region of interest" description="Disordered" evidence="1">
    <location>
        <begin position="751"/>
        <end position="786"/>
    </location>
</feature>
<sequence length="786" mass="85932">MVKKEAEERWPKLPGFIQSAKQATGQVQSEETHFELLLHIQAIASEQGRGGSVIDWARVKTEASKSESKYVGDIDACADFVAKYGGGSQGQFIKDLVQFVSRCAPAGRLVGGYVFETLCKAKLAATEMMPHLVMAVVKAHVNGPPESVQSRMCRFVTRSEIVSLFASTEAKSKAMAAEKALRRHLHSVSRQIDIDTIERIPIIGKADQLIAMLLLGKKVDEPYANIECVAHECIEALKAKQHGTIEIDNPYTCQSVQNDSGADEDSVKQTPFSGMLQYDASTGELANANICILEQRGFKVDDTIKLKKDDEGAKARPSYGENVEIASVSEDGVRIREVMQNGSLHHIVIRCPIPTFIEKYCFTTTKKELLAGWPDDAASKSTRLVAINIKPAIAMAMVSLTSKFEADGGDLMAVSKPNVGIFSRKKFQAKKLIIVPTALTIKQCGESDRPYFDVPSSDERIAGSFALSDPGAKAPSLAFKIRHVDSTESKPNCAITKHSVAVSVGNAKVCDLKVPVVTNVMALNVGDELTLPKVATAAPKRPPPPTIEVSTMKKEYADIDIRHMVDAMAWCVDKVVRVRAPRMASPVILDDCREPNGCVFFHLKESCDAVMKLLGHPRSKGGRSWRKRFRSNHDEIQGTTTTVHGPTMGDIKGIPCKVIIDRPGAPLYVQLEEDLVMHLKACCEFEIKSGTVRRQHPSEKVPAELKVDTKEYPGLSFSYTKSQFVLKRTGDDGHVSVRYRTASPAAEAMQLFESAQAGEDSQSNAGTSDGVAADDEKEELVEVEDD</sequence>
<evidence type="ECO:0000313" key="2">
    <source>
        <dbReference type="EMBL" id="CAK0819293.1"/>
    </source>
</evidence>
<gene>
    <name evidence="2" type="ORF">PCOR1329_LOCUS21320</name>
</gene>
<feature type="compositionally biased region" description="Acidic residues" evidence="1">
    <location>
        <begin position="772"/>
        <end position="786"/>
    </location>
</feature>
<name>A0ABN9RMA5_9DINO</name>
<accession>A0ABN9RMA5</accession>
<reference evidence="2" key="1">
    <citation type="submission" date="2023-10" db="EMBL/GenBank/DDBJ databases">
        <authorList>
            <person name="Chen Y."/>
            <person name="Shah S."/>
            <person name="Dougan E. K."/>
            <person name="Thang M."/>
            <person name="Chan C."/>
        </authorList>
    </citation>
    <scope>NUCLEOTIDE SEQUENCE [LARGE SCALE GENOMIC DNA]</scope>
</reference>
<keyword evidence="3" id="KW-1185">Reference proteome</keyword>
<proteinExistence type="predicted"/>
<evidence type="ECO:0000256" key="1">
    <source>
        <dbReference type="SAM" id="MobiDB-lite"/>
    </source>
</evidence>
<comment type="caution">
    <text evidence="2">The sequence shown here is derived from an EMBL/GenBank/DDBJ whole genome shotgun (WGS) entry which is preliminary data.</text>
</comment>
<organism evidence="2 3">
    <name type="scientific">Prorocentrum cordatum</name>
    <dbReference type="NCBI Taxonomy" id="2364126"/>
    <lineage>
        <taxon>Eukaryota</taxon>
        <taxon>Sar</taxon>
        <taxon>Alveolata</taxon>
        <taxon>Dinophyceae</taxon>
        <taxon>Prorocentrales</taxon>
        <taxon>Prorocentraceae</taxon>
        <taxon>Prorocentrum</taxon>
    </lineage>
</organism>